<proteinExistence type="predicted"/>
<dbReference type="Gene3D" id="3.90.1750.20">
    <property type="entry name" value="Putative Large Serine Recombinase, Chain B, Domain 2"/>
    <property type="match status" value="1"/>
</dbReference>
<dbReference type="Proteomes" id="UP000216024">
    <property type="component" value="Unassembled WGS sequence"/>
</dbReference>
<dbReference type="Pfam" id="PF07508">
    <property type="entry name" value="Recombinase"/>
    <property type="match status" value="1"/>
</dbReference>
<dbReference type="SUPFAM" id="SSF53041">
    <property type="entry name" value="Resolvase-like"/>
    <property type="match status" value="1"/>
</dbReference>
<keyword evidence="4" id="KW-1185">Reference proteome</keyword>
<dbReference type="PROSITE" id="PS51737">
    <property type="entry name" value="RECOMBINASE_DNA_BIND"/>
    <property type="match status" value="1"/>
</dbReference>
<dbReference type="Gene3D" id="3.40.50.1390">
    <property type="entry name" value="Resolvase, N-terminal catalytic domain"/>
    <property type="match status" value="1"/>
</dbReference>
<comment type="caution">
    <text evidence="3">The sequence shown here is derived from an EMBL/GenBank/DDBJ whole genome shotgun (WGS) entry which is preliminary data.</text>
</comment>
<dbReference type="Pfam" id="PF00239">
    <property type="entry name" value="Resolvase"/>
    <property type="match status" value="1"/>
</dbReference>
<dbReference type="SMART" id="SM00857">
    <property type="entry name" value="Resolvase"/>
    <property type="match status" value="1"/>
</dbReference>
<feature type="domain" description="Recombinase" evidence="2">
    <location>
        <begin position="166"/>
        <end position="296"/>
    </location>
</feature>
<dbReference type="AlphaFoldDB" id="A0A267MPX2"/>
<dbReference type="PROSITE" id="PS51736">
    <property type="entry name" value="RECOMBINASES_3"/>
    <property type="match status" value="1"/>
</dbReference>
<dbReference type="InterPro" id="IPR050639">
    <property type="entry name" value="SSR_resolvase"/>
</dbReference>
<evidence type="ECO:0000313" key="4">
    <source>
        <dbReference type="Proteomes" id="UP000216024"/>
    </source>
</evidence>
<name>A0A267MPX2_9FIRM</name>
<dbReference type="PANTHER" id="PTHR30461:SF23">
    <property type="entry name" value="DNA RECOMBINASE-RELATED"/>
    <property type="match status" value="1"/>
</dbReference>
<evidence type="ECO:0000259" key="2">
    <source>
        <dbReference type="PROSITE" id="PS51737"/>
    </source>
</evidence>
<dbReference type="InterPro" id="IPR006119">
    <property type="entry name" value="Resolv_N"/>
</dbReference>
<protein>
    <recommendedName>
        <fullName evidence="5">Recombinase family protein</fullName>
    </recommendedName>
</protein>
<dbReference type="InterPro" id="IPR011109">
    <property type="entry name" value="DNA_bind_recombinase_dom"/>
</dbReference>
<evidence type="ECO:0000259" key="1">
    <source>
        <dbReference type="PROSITE" id="PS51736"/>
    </source>
</evidence>
<dbReference type="GO" id="GO:0003677">
    <property type="term" value="F:DNA binding"/>
    <property type="evidence" value="ECO:0007669"/>
    <property type="project" value="InterPro"/>
</dbReference>
<sequence length="509" mass="60277">MIILKKVCIYLRKSRGDENLEQDLSTEALRKHEDTLLDLADKRNYIVTSIKREIVSGDSLISRPEMLSLLKEVDNKNYYGVLCMDIDRLGRGNMREQGLILDTFKKSHTKIITPRKIYDLNNEFDEEYSEFEAFMARKELKIITRRLQRGRIRSIEEGNYISPNPPFGYLIKEEHNERFLIPKDSESLIVKKIFHWYTTESIGSSKIAHRLNDSGYTTHTNKPWNNYSILNILKNPIYTGKITWKKTRTYKDSLGNKHIVSQNKSNWMVVDGKHEALITKETYEKAQSILSSRRNSPVPGKRQLKNPLAGVIFCEICNKKMILRPYKNREPQLICTSKCGNKSSKFSLIETSLICNLRKYFSNYPITIHMEKDLLDDLNSSISFYNNSINYNERQLRELYLQKTQVYNYFERKIYDKQLYEERVSFLKNKELHINNLIYKNKIHLQESLGLKEDLKRNLSINRDLMDHYFLSNNIEEQNRFIKSLLYKVTYYKPSKKNLTLKIYPKLRC</sequence>
<feature type="domain" description="Resolvase/invertase-type recombinase catalytic" evidence="1">
    <location>
        <begin position="6"/>
        <end position="158"/>
    </location>
</feature>
<gene>
    <name evidence="3" type="ORF">CCE28_00460</name>
</gene>
<dbReference type="InterPro" id="IPR038109">
    <property type="entry name" value="DNA_bind_recomb_sf"/>
</dbReference>
<dbReference type="CDD" id="cd00338">
    <property type="entry name" value="Ser_Recombinase"/>
    <property type="match status" value="1"/>
</dbReference>
<evidence type="ECO:0000313" key="3">
    <source>
        <dbReference type="EMBL" id="PAB60938.1"/>
    </source>
</evidence>
<dbReference type="EMBL" id="NIBG01000001">
    <property type="protein sequence ID" value="PAB60938.1"/>
    <property type="molecule type" value="Genomic_DNA"/>
</dbReference>
<dbReference type="PANTHER" id="PTHR30461">
    <property type="entry name" value="DNA-INVERTASE FROM LAMBDOID PROPHAGE"/>
    <property type="match status" value="1"/>
</dbReference>
<organism evidence="3 4">
    <name type="scientific">Anaeromicrobium sediminis</name>
    <dbReference type="NCBI Taxonomy" id="1478221"/>
    <lineage>
        <taxon>Bacteria</taxon>
        <taxon>Bacillati</taxon>
        <taxon>Bacillota</taxon>
        <taxon>Clostridia</taxon>
        <taxon>Peptostreptococcales</taxon>
        <taxon>Thermotaleaceae</taxon>
        <taxon>Anaeromicrobium</taxon>
    </lineage>
</organism>
<dbReference type="OrthoDB" id="65783at2"/>
<dbReference type="GO" id="GO:0000150">
    <property type="term" value="F:DNA strand exchange activity"/>
    <property type="evidence" value="ECO:0007669"/>
    <property type="project" value="InterPro"/>
</dbReference>
<dbReference type="InterPro" id="IPR036162">
    <property type="entry name" value="Resolvase-like_N_sf"/>
</dbReference>
<evidence type="ECO:0008006" key="5">
    <source>
        <dbReference type="Google" id="ProtNLM"/>
    </source>
</evidence>
<reference evidence="3 4" key="1">
    <citation type="submission" date="2017-06" db="EMBL/GenBank/DDBJ databases">
        <title>Draft genome sequence of anaerobic fermentative bacterium Anaeromicrobium sediminis DY2726D isolated from West Pacific Ocean sediments.</title>
        <authorList>
            <person name="Zeng X."/>
        </authorList>
    </citation>
    <scope>NUCLEOTIDE SEQUENCE [LARGE SCALE GENOMIC DNA]</scope>
    <source>
        <strain evidence="3 4">DY2726D</strain>
    </source>
</reference>
<accession>A0A267MPX2</accession>